<proteinExistence type="predicted"/>
<keyword evidence="4" id="KW-1185">Reference proteome</keyword>
<evidence type="ECO:0000256" key="2">
    <source>
        <dbReference type="SAM" id="SignalP"/>
    </source>
</evidence>
<feature type="compositionally biased region" description="Basic and acidic residues" evidence="1">
    <location>
        <begin position="96"/>
        <end position="107"/>
    </location>
</feature>
<accession>A0A0L6VBR1</accession>
<evidence type="ECO:0000313" key="3">
    <source>
        <dbReference type="EMBL" id="KNZ57560.1"/>
    </source>
</evidence>
<dbReference type="OrthoDB" id="10592928at2759"/>
<gene>
    <name evidence="3" type="ORF">VP01_2127g3</name>
</gene>
<name>A0A0L6VBR1_9BASI</name>
<reference evidence="3 4" key="1">
    <citation type="submission" date="2015-08" db="EMBL/GenBank/DDBJ databases">
        <title>Next Generation Sequencing and Analysis of the Genome of Puccinia sorghi L Schw, the Causal Agent of Maize Common Rust.</title>
        <authorList>
            <person name="Rochi L."/>
            <person name="Burguener G."/>
            <person name="Darino M."/>
            <person name="Turjanski A."/>
            <person name="Kreff E."/>
            <person name="Dieguez M.J."/>
            <person name="Sacco F."/>
        </authorList>
    </citation>
    <scope>NUCLEOTIDE SEQUENCE [LARGE SCALE GENOMIC DNA]</scope>
    <source>
        <strain evidence="3 4">RO10H11247</strain>
    </source>
</reference>
<evidence type="ECO:0000256" key="1">
    <source>
        <dbReference type="SAM" id="MobiDB-lite"/>
    </source>
</evidence>
<comment type="caution">
    <text evidence="3">The sequence shown here is derived from an EMBL/GenBank/DDBJ whole genome shotgun (WGS) entry which is preliminary data.</text>
</comment>
<evidence type="ECO:0000313" key="4">
    <source>
        <dbReference type="Proteomes" id="UP000037035"/>
    </source>
</evidence>
<feature type="signal peptide" evidence="2">
    <location>
        <begin position="1"/>
        <end position="21"/>
    </location>
</feature>
<sequence>MPPCWKPLLTLLICCTRVTQGMVLHIPEPHTTDRELAKDMDFHLQPSNLDAAGTEGRTLKTVSSGMASGGDRHLITKETLAINGDSPVRKIDAPEEKAVRNNKEDKKSKKSKTPKTIRADSLYLNRNLAQEGAELIKKGKKLLAEGDIENGKENIHKGEICVEEGKRRLEHKERLLKKSAKLLEEKEKLLQYHGEVTSILELLQFGHNIMPSSNHKISSEDTSNFIKLEAEKGLDKDSTALSSNLNGNLNEIWFRELGIKLKNVLHKIGPSEIKIGDDFDEAFNKRGLLLQRDIFQMVNYMHKYALMTTNDYQKFFHTPHTLDIATINFFNDPISHTIDWPSYLTSQYILTRGERSSPITYSMKVLDTRARTTLSYLYLKSCFSYFKQLNFGHIKNLGEENIKNQFAEMRDSVFGDEKLINTILYYQNVDVTSKLNKEVSEKSEKSQFMEEKIRNIFNVFQKVGDQKNLDRGEEFQLRYLFILLNFIEDNLGKEMFDTHAHIIPSGALKRYKIMSVRFKFFEEIDQIKLFIQDKVGSVSIPTFVKYPERHEGYITLSPIEHIAKNYFPTMYAKNNELVSHLSMGEELHNYYMKEWEKEEADHVRMDLDSALARQAGKYTF</sequence>
<dbReference type="Proteomes" id="UP000037035">
    <property type="component" value="Unassembled WGS sequence"/>
</dbReference>
<feature type="region of interest" description="Disordered" evidence="1">
    <location>
        <begin position="96"/>
        <end position="118"/>
    </location>
</feature>
<organism evidence="3 4">
    <name type="scientific">Puccinia sorghi</name>
    <dbReference type="NCBI Taxonomy" id="27349"/>
    <lineage>
        <taxon>Eukaryota</taxon>
        <taxon>Fungi</taxon>
        <taxon>Dikarya</taxon>
        <taxon>Basidiomycota</taxon>
        <taxon>Pucciniomycotina</taxon>
        <taxon>Pucciniomycetes</taxon>
        <taxon>Pucciniales</taxon>
        <taxon>Pucciniaceae</taxon>
        <taxon>Puccinia</taxon>
    </lineage>
</organism>
<protein>
    <submittedName>
        <fullName evidence="3">Uncharacterized protein</fullName>
    </submittedName>
</protein>
<dbReference type="AlphaFoldDB" id="A0A0L6VBR1"/>
<keyword evidence="2" id="KW-0732">Signal</keyword>
<dbReference type="EMBL" id="LAVV01006978">
    <property type="protein sequence ID" value="KNZ57560.1"/>
    <property type="molecule type" value="Genomic_DNA"/>
</dbReference>
<dbReference type="VEuPathDB" id="FungiDB:VP01_2127g3"/>
<feature type="chain" id="PRO_5005568360" evidence="2">
    <location>
        <begin position="22"/>
        <end position="620"/>
    </location>
</feature>